<name>W9QVM0_9ROSA</name>
<dbReference type="GO" id="GO:0003677">
    <property type="term" value="F:DNA binding"/>
    <property type="evidence" value="ECO:0007669"/>
    <property type="project" value="UniProtKB-KW"/>
</dbReference>
<evidence type="ECO:0000256" key="5">
    <source>
        <dbReference type="ARBA" id="ARBA00023242"/>
    </source>
</evidence>
<dbReference type="Pfam" id="PF02365">
    <property type="entry name" value="NAM"/>
    <property type="match status" value="1"/>
</dbReference>
<dbReference type="InterPro" id="IPR036093">
    <property type="entry name" value="NAC_dom_sf"/>
</dbReference>
<dbReference type="eggNOG" id="ENOG502SURI">
    <property type="taxonomic scope" value="Eukaryota"/>
</dbReference>
<dbReference type="EMBL" id="KE344222">
    <property type="protein sequence ID" value="EXB55201.1"/>
    <property type="molecule type" value="Genomic_DNA"/>
</dbReference>
<dbReference type="Gene3D" id="2.170.150.80">
    <property type="entry name" value="NAC domain"/>
    <property type="match status" value="1"/>
</dbReference>
<evidence type="ECO:0000256" key="1">
    <source>
        <dbReference type="ARBA" id="ARBA00004123"/>
    </source>
</evidence>
<sequence>MEELIPRGYKFTPTDEELLDYLRRKVEGVHVHHLHDHERYFFAQTVQVSKSGNGKRVKRDMEGDSEGGWWKATSGDKKIVDKQDSRITLGYFKTLKFFKYKDRNRIRNQAYCTDWLMHEYKLTNQTFQEWVICRIKDNTKDKKIKADSNLTAHLVQQPVVLPAVAIHNEEIILTGTTTDHDHDHDHQDQLQPQPVLESYHINSHVDAISTVEGDHEHDKSKFVDDNMEEQHDEILKQILLELDDVDDSSTESDDDDDLDQLQPQFALESRHMNYHGRDAVNTVGDRHHDHDHEHDMSLGDNSVDLEQRDQIFMLHNPTTEQQLDQLVQELQLGPQPFLEPHLDWLETPMGSIDLEFQFPRLPDDFSDIEAFLCRL</sequence>
<evidence type="ECO:0000256" key="4">
    <source>
        <dbReference type="ARBA" id="ARBA00023163"/>
    </source>
</evidence>
<keyword evidence="3" id="KW-0238">DNA-binding</keyword>
<dbReference type="PANTHER" id="PTHR31989">
    <property type="entry name" value="NAC DOMAIN-CONTAINING PROTEIN 82-RELATED"/>
    <property type="match status" value="1"/>
</dbReference>
<keyword evidence="8" id="KW-1185">Reference proteome</keyword>
<dbReference type="OrthoDB" id="1741710at2759"/>
<dbReference type="GO" id="GO:0006355">
    <property type="term" value="P:regulation of DNA-templated transcription"/>
    <property type="evidence" value="ECO:0007669"/>
    <property type="project" value="InterPro"/>
</dbReference>
<evidence type="ECO:0000259" key="6">
    <source>
        <dbReference type="PROSITE" id="PS51005"/>
    </source>
</evidence>
<dbReference type="GO" id="GO:0005634">
    <property type="term" value="C:nucleus"/>
    <property type="evidence" value="ECO:0007669"/>
    <property type="project" value="UniProtKB-SubCell"/>
</dbReference>
<evidence type="ECO:0000313" key="8">
    <source>
        <dbReference type="Proteomes" id="UP000030645"/>
    </source>
</evidence>
<dbReference type="AlphaFoldDB" id="W9QVM0"/>
<comment type="subcellular location">
    <subcellularLocation>
        <location evidence="1">Nucleus</location>
    </subcellularLocation>
</comment>
<dbReference type="InterPro" id="IPR003441">
    <property type="entry name" value="NAC-dom"/>
</dbReference>
<protein>
    <submittedName>
        <fullName evidence="7">Protein CUP-SHAPED COTYLEDON 3</fullName>
    </submittedName>
</protein>
<keyword evidence="4" id="KW-0804">Transcription</keyword>
<evidence type="ECO:0000256" key="3">
    <source>
        <dbReference type="ARBA" id="ARBA00023125"/>
    </source>
</evidence>
<keyword evidence="2" id="KW-0805">Transcription regulation</keyword>
<keyword evidence="5" id="KW-0539">Nucleus</keyword>
<dbReference type="SUPFAM" id="SSF101941">
    <property type="entry name" value="NAC domain"/>
    <property type="match status" value="1"/>
</dbReference>
<feature type="domain" description="NAC" evidence="6">
    <location>
        <begin position="1"/>
        <end position="138"/>
    </location>
</feature>
<evidence type="ECO:0000256" key="2">
    <source>
        <dbReference type="ARBA" id="ARBA00023015"/>
    </source>
</evidence>
<organism evidence="7 8">
    <name type="scientific">Morus notabilis</name>
    <dbReference type="NCBI Taxonomy" id="981085"/>
    <lineage>
        <taxon>Eukaryota</taxon>
        <taxon>Viridiplantae</taxon>
        <taxon>Streptophyta</taxon>
        <taxon>Embryophyta</taxon>
        <taxon>Tracheophyta</taxon>
        <taxon>Spermatophyta</taxon>
        <taxon>Magnoliopsida</taxon>
        <taxon>eudicotyledons</taxon>
        <taxon>Gunneridae</taxon>
        <taxon>Pentapetalae</taxon>
        <taxon>rosids</taxon>
        <taxon>fabids</taxon>
        <taxon>Rosales</taxon>
        <taxon>Moraceae</taxon>
        <taxon>Moreae</taxon>
        <taxon>Morus</taxon>
    </lineage>
</organism>
<accession>W9QVM0</accession>
<reference evidence="8" key="1">
    <citation type="submission" date="2013-01" db="EMBL/GenBank/DDBJ databases">
        <title>Draft Genome Sequence of a Mulberry Tree, Morus notabilis C.K. Schneid.</title>
        <authorList>
            <person name="He N."/>
            <person name="Zhao S."/>
        </authorList>
    </citation>
    <scope>NUCLEOTIDE SEQUENCE</scope>
</reference>
<dbReference type="KEGG" id="mnt:21401106"/>
<gene>
    <name evidence="7" type="ORF">L484_018128</name>
</gene>
<evidence type="ECO:0000313" key="7">
    <source>
        <dbReference type="EMBL" id="EXB55201.1"/>
    </source>
</evidence>
<dbReference type="PROSITE" id="PS51005">
    <property type="entry name" value="NAC"/>
    <property type="match status" value="1"/>
</dbReference>
<dbReference type="Proteomes" id="UP000030645">
    <property type="component" value="Unassembled WGS sequence"/>
</dbReference>
<proteinExistence type="predicted"/>